<dbReference type="OrthoDB" id="1923550at2759"/>
<dbReference type="Proteomes" id="UP000701853">
    <property type="component" value="Chromosome 5"/>
</dbReference>
<evidence type="ECO:0000256" key="1">
    <source>
        <dbReference type="SAM" id="Coils"/>
    </source>
</evidence>
<accession>A0A8J6CZA7</accession>
<keyword evidence="3" id="KW-1185">Reference proteome</keyword>
<keyword evidence="1" id="KW-0175">Coiled coil</keyword>
<evidence type="ECO:0000313" key="3">
    <source>
        <dbReference type="Proteomes" id="UP000701853"/>
    </source>
</evidence>
<feature type="coiled-coil region" evidence="1">
    <location>
        <begin position="15"/>
        <end position="88"/>
    </location>
</feature>
<comment type="caution">
    <text evidence="2">The sequence shown here is derived from an EMBL/GenBank/DDBJ whole genome shotgun (WGS) entry which is preliminary data.</text>
</comment>
<dbReference type="EMBL" id="JAHUZN010000005">
    <property type="protein sequence ID" value="KAG8492922.1"/>
    <property type="molecule type" value="Genomic_DNA"/>
</dbReference>
<dbReference type="AlphaFoldDB" id="A0A8J6CZA7"/>
<protein>
    <submittedName>
        <fullName evidence="2">Uncharacterized protein</fullName>
    </submittedName>
</protein>
<reference evidence="2 3" key="1">
    <citation type="journal article" date="2021" name="bioRxiv">
        <title>The Gossypium anomalum genome as a resource for cotton improvement and evolutionary analysis of hybrid incompatibility.</title>
        <authorList>
            <person name="Grover C.E."/>
            <person name="Yuan D."/>
            <person name="Arick M.A."/>
            <person name="Miller E.R."/>
            <person name="Hu G."/>
            <person name="Peterson D.G."/>
            <person name="Wendel J.F."/>
            <person name="Udall J.A."/>
        </authorList>
    </citation>
    <scope>NUCLEOTIDE SEQUENCE [LARGE SCALE GENOMIC DNA]</scope>
    <source>
        <strain evidence="2">JFW-Udall</strain>
        <tissue evidence="2">Leaf</tissue>
    </source>
</reference>
<proteinExistence type="predicted"/>
<organism evidence="2 3">
    <name type="scientific">Gossypium anomalum</name>
    <dbReference type="NCBI Taxonomy" id="47600"/>
    <lineage>
        <taxon>Eukaryota</taxon>
        <taxon>Viridiplantae</taxon>
        <taxon>Streptophyta</taxon>
        <taxon>Embryophyta</taxon>
        <taxon>Tracheophyta</taxon>
        <taxon>Spermatophyta</taxon>
        <taxon>Magnoliopsida</taxon>
        <taxon>eudicotyledons</taxon>
        <taxon>Gunneridae</taxon>
        <taxon>Pentapetalae</taxon>
        <taxon>rosids</taxon>
        <taxon>malvids</taxon>
        <taxon>Malvales</taxon>
        <taxon>Malvaceae</taxon>
        <taxon>Malvoideae</taxon>
        <taxon>Gossypium</taxon>
    </lineage>
</organism>
<gene>
    <name evidence="2" type="ORF">CXB51_010196</name>
</gene>
<sequence>MEMELLRLSKFSLQLRALVTESRDLRERNRSATEQIHLLIQKQKQIEEEYSRKLQELQAEVASCNESQQKLERKVSYLQNDNALLENKQKELQGIIQSLLQSRDSFINAYQESTHEMKQSIEARDRKITVLSEKLNSHLSLFDSIEKEAFSVKQVVDNVERIVIAGLRREMDQVSAFEKAFVERINDLENRLKNDGYEFQRKNKIISELKAQLEAAKISDCSRAQIEEISTQKTISAKDTVIQNLVSEREALHFEVRSLANILQKIQNAVAHMNEEDRSAVSSKLESQEECQMNTSEEDNRYLYSNWPARIQDTTKHSAEQSPNKTCRMDPVENRASQQLSQGYNSTSHHLQANDTFNSCVTESACSPVCSDPQPPANVLSISVNGRMDTCGISVQQLDSECSTTQAETSNIQKHDVQSPLRGIFGIMCSHNQNFVGIKFSYPT</sequence>
<name>A0A8J6CZA7_9ROSI</name>
<evidence type="ECO:0000313" key="2">
    <source>
        <dbReference type="EMBL" id="KAG8492922.1"/>
    </source>
</evidence>